<feature type="transmembrane region" description="Helical" evidence="1">
    <location>
        <begin position="144"/>
        <end position="165"/>
    </location>
</feature>
<evidence type="ECO:0000313" key="3">
    <source>
        <dbReference type="EMBL" id="NKX44937.1"/>
    </source>
</evidence>
<keyword evidence="2" id="KW-0732">Signal</keyword>
<comment type="caution">
    <text evidence="3">The sequence shown here is derived from an EMBL/GenBank/DDBJ whole genome shotgun (WGS) entry which is preliminary data.</text>
</comment>
<keyword evidence="4" id="KW-1185">Reference proteome</keyword>
<proteinExistence type="predicted"/>
<sequence>MRRGLALVAAAACAAGRAEAHAFQGGAGAYEQVIEGAAVILGYPGLLLPLLALGIAVSLWDSEGLPRVWPGALAGQVAGILAAPLAGVWIAPAVMALGVGVAALAALWPDSRRDVIAALAVATGLGVMMSALEGHGLFELPLFIHLGLVFAANLVLAAGAGAAALTLERVAAPWMRIGWRVVASWIGAILLLVLAFTLRGGVS</sequence>
<dbReference type="RefSeq" id="WP_168623334.1">
    <property type="nucleotide sequence ID" value="NZ_JAAZQQ010000003.1"/>
</dbReference>
<protein>
    <recommendedName>
        <fullName evidence="5">HupE/UreJ family protein</fullName>
    </recommendedName>
</protein>
<keyword evidence="1" id="KW-0472">Membrane</keyword>
<feature type="signal peptide" evidence="2">
    <location>
        <begin position="1"/>
        <end position="22"/>
    </location>
</feature>
<feature type="transmembrane region" description="Helical" evidence="1">
    <location>
        <begin position="36"/>
        <end position="60"/>
    </location>
</feature>
<feature type="transmembrane region" description="Helical" evidence="1">
    <location>
        <begin position="89"/>
        <end position="108"/>
    </location>
</feature>
<dbReference type="Proteomes" id="UP000526408">
    <property type="component" value="Unassembled WGS sequence"/>
</dbReference>
<evidence type="ECO:0000256" key="2">
    <source>
        <dbReference type="SAM" id="SignalP"/>
    </source>
</evidence>
<gene>
    <name evidence="3" type="ORF">HCU73_10080</name>
</gene>
<feature type="transmembrane region" description="Helical" evidence="1">
    <location>
        <begin position="115"/>
        <end position="132"/>
    </location>
</feature>
<name>A0A7X6JWX8_9RHOB</name>
<accession>A0A7X6JWX8</accession>
<feature type="chain" id="PRO_5030653537" description="HupE/UreJ family protein" evidence="2">
    <location>
        <begin position="23"/>
        <end position="203"/>
    </location>
</feature>
<evidence type="ECO:0008006" key="5">
    <source>
        <dbReference type="Google" id="ProtNLM"/>
    </source>
</evidence>
<keyword evidence="1" id="KW-0812">Transmembrane</keyword>
<reference evidence="3 4" key="1">
    <citation type="submission" date="2020-04" db="EMBL/GenBank/DDBJ databases">
        <authorList>
            <person name="Yoon J."/>
        </authorList>
    </citation>
    <scope>NUCLEOTIDE SEQUENCE [LARGE SCALE GENOMIC DNA]</scope>
    <source>
        <strain evidence="3 4">KMU-115</strain>
    </source>
</reference>
<dbReference type="EMBL" id="JAAZQQ010000003">
    <property type="protein sequence ID" value="NKX44937.1"/>
    <property type="molecule type" value="Genomic_DNA"/>
</dbReference>
<organism evidence="3 4">
    <name type="scientific">Roseicyclus persicicus</name>
    <dbReference type="NCBI Taxonomy" id="2650661"/>
    <lineage>
        <taxon>Bacteria</taxon>
        <taxon>Pseudomonadati</taxon>
        <taxon>Pseudomonadota</taxon>
        <taxon>Alphaproteobacteria</taxon>
        <taxon>Rhodobacterales</taxon>
        <taxon>Roseobacteraceae</taxon>
        <taxon>Roseicyclus</taxon>
    </lineage>
</organism>
<keyword evidence="1" id="KW-1133">Transmembrane helix</keyword>
<dbReference type="AlphaFoldDB" id="A0A7X6JWX8"/>
<evidence type="ECO:0000256" key="1">
    <source>
        <dbReference type="SAM" id="Phobius"/>
    </source>
</evidence>
<evidence type="ECO:0000313" key="4">
    <source>
        <dbReference type="Proteomes" id="UP000526408"/>
    </source>
</evidence>
<feature type="transmembrane region" description="Helical" evidence="1">
    <location>
        <begin position="177"/>
        <end position="198"/>
    </location>
</feature>